<evidence type="ECO:0000259" key="1">
    <source>
        <dbReference type="PROSITE" id="PS51159"/>
    </source>
</evidence>
<dbReference type="AlphaFoldDB" id="H2Z2N9"/>
<dbReference type="Proteomes" id="UP000007875">
    <property type="component" value="Unassembled WGS sequence"/>
</dbReference>
<feature type="domain" description="CBM21" evidence="1">
    <location>
        <begin position="175"/>
        <end position="246"/>
    </location>
</feature>
<dbReference type="GeneTree" id="ENSGT00940000167083"/>
<keyword evidence="3" id="KW-1185">Reference proteome</keyword>
<dbReference type="GO" id="GO:0005979">
    <property type="term" value="P:regulation of glycogen biosynthetic process"/>
    <property type="evidence" value="ECO:0007669"/>
    <property type="project" value="TreeGrafter"/>
</dbReference>
<dbReference type="InterPro" id="IPR050782">
    <property type="entry name" value="PP1_regulatory_subunit_3"/>
</dbReference>
<dbReference type="HOGENOM" id="CLU_1131216_0_0_1"/>
<name>H2Z2N9_CIOSA</name>
<dbReference type="PROSITE" id="PS51159">
    <property type="entry name" value="CBM21"/>
    <property type="match status" value="1"/>
</dbReference>
<dbReference type="InterPro" id="IPR038175">
    <property type="entry name" value="CBM21_dom_sf"/>
</dbReference>
<dbReference type="PANTHER" id="PTHR12307">
    <property type="entry name" value="PROTEIN PHOSPHATASE 1 REGULATORY SUBUNIT"/>
    <property type="match status" value="1"/>
</dbReference>
<dbReference type="STRING" id="51511.ENSCSAVP00000011851"/>
<dbReference type="GO" id="GO:0000164">
    <property type="term" value="C:protein phosphatase type 1 complex"/>
    <property type="evidence" value="ECO:0007669"/>
    <property type="project" value="TreeGrafter"/>
</dbReference>
<proteinExistence type="predicted"/>
<reference evidence="2" key="2">
    <citation type="submission" date="2025-08" db="UniProtKB">
        <authorList>
            <consortium name="Ensembl"/>
        </authorList>
    </citation>
    <scope>IDENTIFICATION</scope>
</reference>
<dbReference type="InParanoid" id="H2Z2N9"/>
<organism evidence="2 3">
    <name type="scientific">Ciona savignyi</name>
    <name type="common">Pacific transparent sea squirt</name>
    <dbReference type="NCBI Taxonomy" id="51511"/>
    <lineage>
        <taxon>Eukaryota</taxon>
        <taxon>Metazoa</taxon>
        <taxon>Chordata</taxon>
        <taxon>Tunicata</taxon>
        <taxon>Ascidiacea</taxon>
        <taxon>Phlebobranchia</taxon>
        <taxon>Cionidae</taxon>
        <taxon>Ciona</taxon>
    </lineage>
</organism>
<dbReference type="GO" id="GO:2001069">
    <property type="term" value="F:glycogen binding"/>
    <property type="evidence" value="ECO:0007669"/>
    <property type="project" value="TreeGrafter"/>
</dbReference>
<dbReference type="GO" id="GO:0008157">
    <property type="term" value="F:protein phosphatase 1 binding"/>
    <property type="evidence" value="ECO:0007669"/>
    <property type="project" value="TreeGrafter"/>
</dbReference>
<reference evidence="3" key="1">
    <citation type="submission" date="2003-08" db="EMBL/GenBank/DDBJ databases">
        <authorList>
            <person name="Birren B."/>
            <person name="Nusbaum C."/>
            <person name="Abebe A."/>
            <person name="Abouelleil A."/>
            <person name="Adekoya E."/>
            <person name="Ait-zahra M."/>
            <person name="Allen N."/>
            <person name="Allen T."/>
            <person name="An P."/>
            <person name="Anderson M."/>
            <person name="Anderson S."/>
            <person name="Arachchi H."/>
            <person name="Armbruster J."/>
            <person name="Bachantsang P."/>
            <person name="Baldwin J."/>
            <person name="Barry A."/>
            <person name="Bayul T."/>
            <person name="Blitshsteyn B."/>
            <person name="Bloom T."/>
            <person name="Blye J."/>
            <person name="Boguslavskiy L."/>
            <person name="Borowsky M."/>
            <person name="Boukhgalter B."/>
            <person name="Brunache A."/>
            <person name="Butler J."/>
            <person name="Calixte N."/>
            <person name="Calvo S."/>
            <person name="Camarata J."/>
            <person name="Campo K."/>
            <person name="Chang J."/>
            <person name="Cheshatsang Y."/>
            <person name="Citroen M."/>
            <person name="Collymore A."/>
            <person name="Considine T."/>
            <person name="Cook A."/>
            <person name="Cooke P."/>
            <person name="Corum B."/>
            <person name="Cuomo C."/>
            <person name="David R."/>
            <person name="Dawoe T."/>
            <person name="Degray S."/>
            <person name="Dodge S."/>
            <person name="Dooley K."/>
            <person name="Dorje P."/>
            <person name="Dorjee K."/>
            <person name="Dorris L."/>
            <person name="Duffey N."/>
            <person name="Dupes A."/>
            <person name="Elkins T."/>
            <person name="Engels R."/>
            <person name="Erickson J."/>
            <person name="Farina A."/>
            <person name="Faro S."/>
            <person name="Ferreira P."/>
            <person name="Fischer H."/>
            <person name="Fitzgerald M."/>
            <person name="Foley K."/>
            <person name="Gage D."/>
            <person name="Galagan J."/>
            <person name="Gearin G."/>
            <person name="Gnerre S."/>
            <person name="Gnirke A."/>
            <person name="Goyette A."/>
            <person name="Graham J."/>
            <person name="Grandbois E."/>
            <person name="Gyaltsen K."/>
            <person name="Hafez N."/>
            <person name="Hagopian D."/>
            <person name="Hagos B."/>
            <person name="Hall J."/>
            <person name="Hatcher B."/>
            <person name="Heller A."/>
            <person name="Higgins H."/>
            <person name="Honan T."/>
            <person name="Horn A."/>
            <person name="Houde N."/>
            <person name="Hughes L."/>
            <person name="Hulme W."/>
            <person name="Husby E."/>
            <person name="Iliev I."/>
            <person name="Jaffe D."/>
            <person name="Jones C."/>
            <person name="Kamal M."/>
            <person name="Kamat A."/>
            <person name="Kamvysselis M."/>
            <person name="Karlsson E."/>
            <person name="Kells C."/>
            <person name="Kieu A."/>
            <person name="Kisner P."/>
            <person name="Kodira C."/>
            <person name="Kulbokas E."/>
            <person name="Labutti K."/>
            <person name="Lama D."/>
            <person name="Landers T."/>
            <person name="Leger J."/>
            <person name="Levine S."/>
            <person name="Lewis D."/>
            <person name="Lewis T."/>
            <person name="Lindblad-toh K."/>
            <person name="Liu X."/>
            <person name="Lokyitsang T."/>
            <person name="Lokyitsang Y."/>
            <person name="Lucien O."/>
            <person name="Lui A."/>
            <person name="Ma L.J."/>
            <person name="Mabbitt R."/>
            <person name="Macdonald J."/>
            <person name="Maclean C."/>
            <person name="Major J."/>
            <person name="Manning J."/>
            <person name="Marabella R."/>
            <person name="Maru K."/>
            <person name="Matthews C."/>
            <person name="Mauceli E."/>
            <person name="Mccarthy M."/>
            <person name="Mcdonough S."/>
            <person name="Mcghee T."/>
            <person name="Meldrim J."/>
            <person name="Meneus L."/>
            <person name="Mesirov J."/>
            <person name="Mihalev A."/>
            <person name="Mihova T."/>
            <person name="Mikkelsen T."/>
            <person name="Mlenga V."/>
            <person name="Moru K."/>
            <person name="Mozes J."/>
            <person name="Mulrain L."/>
            <person name="Munson G."/>
            <person name="Naylor J."/>
            <person name="Newes C."/>
            <person name="Nguyen C."/>
            <person name="Nguyen N."/>
            <person name="Nguyen T."/>
            <person name="Nicol R."/>
            <person name="Nielsen C."/>
            <person name="Nizzari M."/>
            <person name="Norbu C."/>
            <person name="Norbu N."/>
            <person name="O'donnell P."/>
            <person name="Okoawo O."/>
            <person name="O'leary S."/>
            <person name="Omotosho B."/>
            <person name="O'neill K."/>
            <person name="Osman S."/>
            <person name="Parker S."/>
            <person name="Perrin D."/>
            <person name="Phunkhang P."/>
            <person name="Piqani B."/>
            <person name="Purcell S."/>
            <person name="Rachupka T."/>
            <person name="Ramasamy U."/>
            <person name="Rameau R."/>
            <person name="Ray V."/>
            <person name="Raymond C."/>
            <person name="Retta R."/>
            <person name="Richardson S."/>
            <person name="Rise C."/>
            <person name="Rodriguez J."/>
            <person name="Rogers J."/>
            <person name="Rogov P."/>
            <person name="Rutman M."/>
            <person name="Schupbach R."/>
            <person name="Seaman C."/>
            <person name="Settipalli S."/>
            <person name="Sharpe T."/>
            <person name="Sheridan J."/>
            <person name="Sherpa N."/>
            <person name="Shi J."/>
            <person name="Smirnov S."/>
            <person name="Smith C."/>
            <person name="Sougnez C."/>
            <person name="Spencer B."/>
            <person name="Stalker J."/>
            <person name="Stange-thomann N."/>
            <person name="Stavropoulos S."/>
            <person name="Stetson K."/>
            <person name="Stone C."/>
            <person name="Stone S."/>
            <person name="Stubbs M."/>
            <person name="Talamas J."/>
            <person name="Tchuinga P."/>
            <person name="Tenzing P."/>
            <person name="Tesfaye S."/>
            <person name="Theodore J."/>
            <person name="Thoulutsang Y."/>
            <person name="Topham K."/>
            <person name="Towey S."/>
            <person name="Tsamla T."/>
            <person name="Tsomo N."/>
            <person name="Vallee D."/>
            <person name="Vassiliev H."/>
            <person name="Venkataraman V."/>
            <person name="Vinson J."/>
            <person name="Vo A."/>
            <person name="Wade C."/>
            <person name="Wang S."/>
            <person name="Wangchuk T."/>
            <person name="Wangdi T."/>
            <person name="Whittaker C."/>
            <person name="Wilkinson J."/>
            <person name="Wu Y."/>
            <person name="Wyman D."/>
            <person name="Yadav S."/>
            <person name="Yang S."/>
            <person name="Yang X."/>
            <person name="Yeager S."/>
            <person name="Yee E."/>
            <person name="Young G."/>
            <person name="Zainoun J."/>
            <person name="Zembeck L."/>
            <person name="Zimmer A."/>
            <person name="Zody M."/>
            <person name="Lander E."/>
        </authorList>
    </citation>
    <scope>NUCLEOTIDE SEQUENCE [LARGE SCALE GENOMIC DNA]</scope>
</reference>
<evidence type="ECO:0000313" key="3">
    <source>
        <dbReference type="Proteomes" id="UP000007875"/>
    </source>
</evidence>
<dbReference type="Gene3D" id="2.60.40.2440">
    <property type="entry name" value="Carbohydrate binding type-21 domain"/>
    <property type="match status" value="1"/>
</dbReference>
<dbReference type="OMA" id="RATEYNC"/>
<dbReference type="InterPro" id="IPR005036">
    <property type="entry name" value="CBM21_dom"/>
</dbReference>
<accession>H2Z2N9</accession>
<sequence length="246" mass="27971">MPADVSYLYSVSPPFHSAFASDFYAVNKRATEYNCGANHNSFGRFPTSYSTTLETIAPPKVQNLYPSHTDRKLVSQLKLKSIISQKKVATNSNNDRLNRKDKKVTFADTQGQSLTLIKYLTESTNEPPKSMTSGDLIRDLVKNLSLSCSHSEPNSKEKKFTFKFAQPVANYVQFKRRIELHNVSLENIMVKSNSNLCGTVKVKNLSFNKTVMVRVTFNNWESYLDHPSQYVRNAYENGALDTFHFN</sequence>
<dbReference type="PANTHER" id="PTHR12307:SF36">
    <property type="entry name" value="GLYCOGEN-BINDING SUBUNIT 76A"/>
    <property type="match status" value="1"/>
</dbReference>
<reference evidence="2" key="3">
    <citation type="submission" date="2025-09" db="UniProtKB">
        <authorList>
            <consortium name="Ensembl"/>
        </authorList>
    </citation>
    <scope>IDENTIFICATION</scope>
</reference>
<evidence type="ECO:0000313" key="2">
    <source>
        <dbReference type="Ensembl" id="ENSCSAVP00000011851.1"/>
    </source>
</evidence>
<dbReference type="eggNOG" id="KOG3986">
    <property type="taxonomic scope" value="Eukaryota"/>
</dbReference>
<dbReference type="Ensembl" id="ENSCSAVT00000011989.1">
    <property type="protein sequence ID" value="ENSCSAVP00000011851.1"/>
    <property type="gene ID" value="ENSCSAVG00000006954.1"/>
</dbReference>
<protein>
    <recommendedName>
        <fullName evidence="1">CBM21 domain-containing protein</fullName>
    </recommendedName>
</protein>
<dbReference type="Pfam" id="PF03370">
    <property type="entry name" value="CBM_21"/>
    <property type="match status" value="1"/>
</dbReference>